<dbReference type="EMBL" id="LGAV01000003">
    <property type="protein sequence ID" value="KOS15007.1"/>
    <property type="molecule type" value="Genomic_DNA"/>
</dbReference>
<feature type="transmembrane region" description="Helical" evidence="6">
    <location>
        <begin position="12"/>
        <end position="33"/>
    </location>
</feature>
<dbReference type="GO" id="GO:0006506">
    <property type="term" value="P:GPI anchor biosynthetic process"/>
    <property type="evidence" value="ECO:0007669"/>
    <property type="project" value="UniProtKB-UniPathway"/>
</dbReference>
<dbReference type="RefSeq" id="XP_017992639.1">
    <property type="nucleotide sequence ID" value="XM_018135435.1"/>
</dbReference>
<dbReference type="OrthoDB" id="192611at2759"/>
<name>A0A0M8MQV9_9BASI</name>
<dbReference type="AlphaFoldDB" id="A0A0M8MQV9"/>
<dbReference type="Gene3D" id="3.40.50.1460">
    <property type="match status" value="1"/>
</dbReference>
<dbReference type="PIRSF" id="PIRSF500138">
    <property type="entry name" value="GPI8"/>
    <property type="match status" value="1"/>
</dbReference>
<dbReference type="InterPro" id="IPR028361">
    <property type="entry name" value="GPI_transamidase"/>
</dbReference>
<dbReference type="FunFam" id="3.40.50.1460:FF:000021">
    <property type="entry name" value="GPI-anchor transamidase"/>
    <property type="match status" value="1"/>
</dbReference>
<dbReference type="GO" id="GO:0042765">
    <property type="term" value="C:GPI-anchor transamidase complex"/>
    <property type="evidence" value="ECO:0007669"/>
    <property type="project" value="InterPro"/>
</dbReference>
<accession>A0A0M8MQV9</accession>
<dbReference type="VEuPathDB" id="FungiDB:Malapachy_0923"/>
<evidence type="ECO:0000256" key="4">
    <source>
        <dbReference type="ARBA" id="ARBA00022729"/>
    </source>
</evidence>
<keyword evidence="6" id="KW-0472">Membrane</keyword>
<comment type="pathway">
    <text evidence="1">Glycolipid biosynthesis; glycosylphosphatidylinositol-anchor biosynthesis.</text>
</comment>
<keyword evidence="4" id="KW-0732">Signal</keyword>
<keyword evidence="6" id="KW-0812">Transmembrane</keyword>
<dbReference type="GO" id="GO:0016255">
    <property type="term" value="P:attachment of GPI anchor to protein"/>
    <property type="evidence" value="ECO:0007669"/>
    <property type="project" value="InterPro"/>
</dbReference>
<keyword evidence="6" id="KW-1133">Transmembrane helix</keyword>
<comment type="caution">
    <text evidence="7">The sequence shown here is derived from an EMBL/GenBank/DDBJ whole genome shotgun (WGS) entry which is preliminary data.</text>
</comment>
<dbReference type="UniPathway" id="UPA00196"/>
<evidence type="ECO:0000256" key="3">
    <source>
        <dbReference type="ARBA" id="ARBA00022502"/>
    </source>
</evidence>
<protein>
    <submittedName>
        <fullName evidence="7">Gpi8-gpi-anchor transamidase</fullName>
    </submittedName>
</protein>
<evidence type="ECO:0000256" key="1">
    <source>
        <dbReference type="ARBA" id="ARBA00004687"/>
    </source>
</evidence>
<keyword evidence="3" id="KW-0337">GPI-anchor biosynthesis</keyword>
<reference evidence="7 8" key="1">
    <citation type="submission" date="2015-07" db="EMBL/GenBank/DDBJ databases">
        <title>Draft Genome Sequence of Malassezia furfur CBS1878 and Malassezia pachydermatis CBS1879.</title>
        <authorList>
            <person name="Triana S."/>
            <person name="Ohm R."/>
            <person name="Gonzalez A."/>
            <person name="DeCock H."/>
            <person name="Restrepo S."/>
            <person name="Celis A."/>
        </authorList>
    </citation>
    <scope>NUCLEOTIDE SEQUENCE [LARGE SCALE GENOMIC DNA]</scope>
    <source>
        <strain evidence="7 8">CBS 1879</strain>
    </source>
</reference>
<dbReference type="STRING" id="77020.A0A0M8MQV9"/>
<evidence type="ECO:0000256" key="6">
    <source>
        <dbReference type="SAM" id="Phobius"/>
    </source>
</evidence>
<dbReference type="InterPro" id="IPR001096">
    <property type="entry name" value="Peptidase_C13"/>
</dbReference>
<dbReference type="GO" id="GO:0003923">
    <property type="term" value="F:GPI-anchor transamidase activity"/>
    <property type="evidence" value="ECO:0007669"/>
    <property type="project" value="InterPro"/>
</dbReference>
<gene>
    <name evidence="7" type="ORF">Malapachy_0923</name>
</gene>
<evidence type="ECO:0000313" key="7">
    <source>
        <dbReference type="EMBL" id="KOS15007.1"/>
    </source>
</evidence>
<sequence length="347" mass="38653">MAARNTSAGRGVAKALVAAVALVAIVLGALPLLSPQLFVPEEHLAAVRAFFSQSATAPAWDEEAWQATTAPRATTHTNNWAVLVCTSKFWFNYRHMANVLGMYRTVKRLGMPDSHIILMMADDAACNARNPYPGAVWSASNHELDLYGDDVEVDYRGYEVTVANFLRLLTGRVPAHTPRSKHLESDEHSNVFLYMTGHGGDEFLKFQDSEEVSAQDLADAIEQMWEKRRYHELLFMIDTCQASTMASKIYSPNVLAVGSSMKGQNSYSYSVDYAVGVPLIDRYTRAVLEYMEKVTRASSQTLYDLLGSLDVKEIHSDPVVRSDLYPRRLEDVRVTDFLGSVAQVQLT</sequence>
<feature type="active site" description="Nucleophile" evidence="5">
    <location>
        <position position="240"/>
    </location>
</feature>
<evidence type="ECO:0000256" key="2">
    <source>
        <dbReference type="ARBA" id="ARBA00009941"/>
    </source>
</evidence>
<keyword evidence="8" id="KW-1185">Reference proteome</keyword>
<dbReference type="PIRSF" id="PIRSF019663">
    <property type="entry name" value="Legumain"/>
    <property type="match status" value="1"/>
</dbReference>
<dbReference type="GO" id="GO:0006508">
    <property type="term" value="P:proteolysis"/>
    <property type="evidence" value="ECO:0007669"/>
    <property type="project" value="InterPro"/>
</dbReference>
<dbReference type="PRINTS" id="PR00776">
    <property type="entry name" value="HEMOGLOBNASE"/>
</dbReference>
<evidence type="ECO:0000313" key="8">
    <source>
        <dbReference type="Proteomes" id="UP000037751"/>
    </source>
</evidence>
<dbReference type="Pfam" id="PF01650">
    <property type="entry name" value="Peptidase_C13"/>
    <property type="match status" value="1"/>
</dbReference>
<comment type="similarity">
    <text evidence="2">Belongs to the peptidase C13 family.</text>
</comment>
<dbReference type="PANTHER" id="PTHR48067:SF1">
    <property type="entry name" value="GPI-ANCHOR TRANSAMIDASE"/>
    <property type="match status" value="1"/>
</dbReference>
<dbReference type="Proteomes" id="UP000037751">
    <property type="component" value="Unassembled WGS sequence"/>
</dbReference>
<dbReference type="PANTHER" id="PTHR48067">
    <property type="entry name" value="GPI-ANCHOR TRANSAMIDASE"/>
    <property type="match status" value="1"/>
</dbReference>
<feature type="active site" evidence="5">
    <location>
        <position position="198"/>
    </location>
</feature>
<evidence type="ECO:0000256" key="5">
    <source>
        <dbReference type="PIRSR" id="PIRSR019663-1"/>
    </source>
</evidence>
<dbReference type="GeneID" id="28727310"/>
<organism evidence="7 8">
    <name type="scientific">Malassezia pachydermatis</name>
    <dbReference type="NCBI Taxonomy" id="77020"/>
    <lineage>
        <taxon>Eukaryota</taxon>
        <taxon>Fungi</taxon>
        <taxon>Dikarya</taxon>
        <taxon>Basidiomycota</taxon>
        <taxon>Ustilaginomycotina</taxon>
        <taxon>Malasseziomycetes</taxon>
        <taxon>Malasseziales</taxon>
        <taxon>Malasseziaceae</taxon>
        <taxon>Malassezia</taxon>
    </lineage>
</organism>
<proteinExistence type="inferred from homology"/>